<comment type="caution">
    <text evidence="2">The sequence shown here is derived from an EMBL/GenBank/DDBJ whole genome shotgun (WGS) entry which is preliminary data.</text>
</comment>
<proteinExistence type="predicted"/>
<dbReference type="AlphaFoldDB" id="A0A9X4QWP8"/>
<keyword evidence="3" id="KW-1185">Reference proteome</keyword>
<feature type="region of interest" description="Disordered" evidence="1">
    <location>
        <begin position="47"/>
        <end position="68"/>
    </location>
</feature>
<accession>A0A9X4QWP8</accession>
<evidence type="ECO:0000256" key="1">
    <source>
        <dbReference type="SAM" id="MobiDB-lite"/>
    </source>
</evidence>
<protein>
    <submittedName>
        <fullName evidence="2">Uncharacterized protein</fullName>
    </submittedName>
</protein>
<organism evidence="2 3">
    <name type="scientific">Cohnella rhizosphaerae</name>
    <dbReference type="NCBI Taxonomy" id="1457232"/>
    <lineage>
        <taxon>Bacteria</taxon>
        <taxon>Bacillati</taxon>
        <taxon>Bacillota</taxon>
        <taxon>Bacilli</taxon>
        <taxon>Bacillales</taxon>
        <taxon>Paenibacillaceae</taxon>
        <taxon>Cohnella</taxon>
    </lineage>
</organism>
<evidence type="ECO:0000313" key="3">
    <source>
        <dbReference type="Proteomes" id="UP001153404"/>
    </source>
</evidence>
<gene>
    <name evidence="2" type="ORF">OMP40_27015</name>
</gene>
<name>A0A9X4QWP8_9BACL</name>
<evidence type="ECO:0000313" key="2">
    <source>
        <dbReference type="EMBL" id="MDG0812577.1"/>
    </source>
</evidence>
<dbReference type="EMBL" id="JAPDIA010000008">
    <property type="protein sequence ID" value="MDG0812577.1"/>
    <property type="molecule type" value="Genomic_DNA"/>
</dbReference>
<sequence>MGRMSVVFVHRLSEETQRRLERGDLRRVELFFVFGRHLVGVAREQRQAYAGDDQADEDDAGSQEKDEVAFGERIAVVQHVRNREGARQGDGAPHARQRRERRHAQSFAHRTAVFFAKSDFPRTGTPTKSV</sequence>
<reference evidence="2" key="1">
    <citation type="submission" date="2022-10" db="EMBL/GenBank/DDBJ databases">
        <title>Comparative genomic analysis of Cohnella hashimotonis sp. nov., isolated from the International Space Station.</title>
        <authorList>
            <person name="Simpson A."/>
            <person name="Venkateswaran K."/>
        </authorList>
    </citation>
    <scope>NUCLEOTIDE SEQUENCE</scope>
    <source>
        <strain evidence="2">DSM 28161</strain>
    </source>
</reference>
<feature type="region of interest" description="Disordered" evidence="1">
    <location>
        <begin position="81"/>
        <end position="107"/>
    </location>
</feature>
<dbReference type="Proteomes" id="UP001153404">
    <property type="component" value="Unassembled WGS sequence"/>
</dbReference>
<feature type="compositionally biased region" description="Basic residues" evidence="1">
    <location>
        <begin position="95"/>
        <end position="104"/>
    </location>
</feature>